<name>A0ABN3NJZ1_STRLO</name>
<evidence type="ECO:0000256" key="1">
    <source>
        <dbReference type="SAM" id="SignalP"/>
    </source>
</evidence>
<keyword evidence="1" id="KW-0732">Signal</keyword>
<evidence type="ECO:0000313" key="3">
    <source>
        <dbReference type="Proteomes" id="UP001501777"/>
    </source>
</evidence>
<keyword evidence="3" id="KW-1185">Reference proteome</keyword>
<reference evidence="2 3" key="1">
    <citation type="journal article" date="2019" name="Int. J. Syst. Evol. Microbiol.">
        <title>The Global Catalogue of Microorganisms (GCM) 10K type strain sequencing project: providing services to taxonomists for standard genome sequencing and annotation.</title>
        <authorList>
            <consortium name="The Broad Institute Genomics Platform"/>
            <consortium name="The Broad Institute Genome Sequencing Center for Infectious Disease"/>
            <person name="Wu L."/>
            <person name="Ma J."/>
        </authorList>
    </citation>
    <scope>NUCLEOTIDE SEQUENCE [LARGE SCALE GENOMIC DNA]</scope>
    <source>
        <strain evidence="2 3">JCM 4395</strain>
    </source>
</reference>
<proteinExistence type="predicted"/>
<organism evidence="2 3">
    <name type="scientific">Streptomyces longisporus</name>
    <dbReference type="NCBI Taxonomy" id="1948"/>
    <lineage>
        <taxon>Bacteria</taxon>
        <taxon>Bacillati</taxon>
        <taxon>Actinomycetota</taxon>
        <taxon>Actinomycetes</taxon>
        <taxon>Kitasatosporales</taxon>
        <taxon>Streptomycetaceae</taxon>
        <taxon>Streptomyces</taxon>
    </lineage>
</organism>
<protein>
    <recommendedName>
        <fullName evidence="4">Secreted protein</fullName>
    </recommendedName>
</protein>
<gene>
    <name evidence="2" type="ORF">GCM10010276_89850</name>
</gene>
<sequence length="95" mass="10817">MRTRTALLLAAAVPLTATAAAVTLKAGHWRLTYSRYGIWLEPRPRPNCSECRGAGGWWTEGPYPDMEACWCWAERRQLSVRLLPFRDPCPDEPPF</sequence>
<comment type="caution">
    <text evidence="2">The sequence shown here is derived from an EMBL/GenBank/DDBJ whole genome shotgun (WGS) entry which is preliminary data.</text>
</comment>
<feature type="signal peptide" evidence="1">
    <location>
        <begin position="1"/>
        <end position="19"/>
    </location>
</feature>
<dbReference type="Proteomes" id="UP001501777">
    <property type="component" value="Unassembled WGS sequence"/>
</dbReference>
<dbReference type="RefSeq" id="WP_344407169.1">
    <property type="nucleotide sequence ID" value="NZ_BAAASG010000041.1"/>
</dbReference>
<dbReference type="EMBL" id="BAAASG010000041">
    <property type="protein sequence ID" value="GAA2524413.1"/>
    <property type="molecule type" value="Genomic_DNA"/>
</dbReference>
<accession>A0ABN3NJZ1</accession>
<evidence type="ECO:0000313" key="2">
    <source>
        <dbReference type="EMBL" id="GAA2524413.1"/>
    </source>
</evidence>
<feature type="chain" id="PRO_5047125491" description="Secreted protein" evidence="1">
    <location>
        <begin position="20"/>
        <end position="95"/>
    </location>
</feature>
<evidence type="ECO:0008006" key="4">
    <source>
        <dbReference type="Google" id="ProtNLM"/>
    </source>
</evidence>